<dbReference type="InterPro" id="IPR020591">
    <property type="entry name" value="Chromosome_initiator_DnaA-like"/>
</dbReference>
<dbReference type="PANTHER" id="PTHR30050">
    <property type="entry name" value="CHROMOSOMAL REPLICATION INITIATOR PROTEIN DNAA"/>
    <property type="match status" value="1"/>
</dbReference>
<dbReference type="Proteomes" id="UP000187651">
    <property type="component" value="Unassembled WGS sequence"/>
</dbReference>
<evidence type="ECO:0000313" key="4">
    <source>
        <dbReference type="Proteomes" id="UP000187651"/>
    </source>
</evidence>
<dbReference type="OrthoDB" id="9776217at2"/>
<reference evidence="4" key="1">
    <citation type="submission" date="2016-10" db="EMBL/GenBank/DDBJ databases">
        <authorList>
            <person name="Varghese N."/>
            <person name="Submissions S."/>
        </authorList>
    </citation>
    <scope>NUCLEOTIDE SEQUENCE [LARGE SCALE GENOMIC DNA]</scope>
    <source>
        <strain evidence="4">M83</strain>
    </source>
</reference>
<dbReference type="Gene3D" id="3.40.50.300">
    <property type="entry name" value="P-loop containing nucleotide triphosphate hydrolases"/>
    <property type="match status" value="1"/>
</dbReference>
<proteinExistence type="inferred from homology"/>
<protein>
    <submittedName>
        <fullName evidence="3">DNA replication protein DnaC</fullName>
    </submittedName>
</protein>
<sequence length="327" mass="38042">MALTNTQYASVMRHYDDIRSLNNRILDSRYEEIKNLSPKLEEIDNKVIEISLEAAKSRINSTNDYDKNFDSKLKALEEEKKQLLLSLGKPANYLDDIYSCEKCHDTGFIGQEKCSCFKKFAIDLVYRDSNLKNIIKDENFNTFSYKWYDDTKINPRFGTTARQNMEKVFAIVTKFVKNFDKEFTNLLITGNTGVGKTFLTNCIAKELLDSSHSVIYLTAIEFFESFESKDFNKNKDNVVDTQYFLDADLLIIDDLGTENSNSYTNSRLFYIINERSIRKKPMIISANLEINEIGERYSERVFSRLLSSYKLLGLFGQDIRILKRNNH</sequence>
<evidence type="ECO:0000313" key="3">
    <source>
        <dbReference type="EMBL" id="SDM99985.1"/>
    </source>
</evidence>
<dbReference type="InterPro" id="IPR027417">
    <property type="entry name" value="P-loop_NTPase"/>
</dbReference>
<evidence type="ECO:0000256" key="1">
    <source>
        <dbReference type="RuleBase" id="RU004227"/>
    </source>
</evidence>
<keyword evidence="1" id="KW-0235">DNA replication</keyword>
<dbReference type="Pfam" id="PF00308">
    <property type="entry name" value="Bac_DnaA"/>
    <property type="match status" value="1"/>
</dbReference>
<dbReference type="GO" id="GO:0006260">
    <property type="term" value="P:DNA replication"/>
    <property type="evidence" value="ECO:0007669"/>
    <property type="project" value="TreeGrafter"/>
</dbReference>
<gene>
    <name evidence="3" type="ORF">SAMN05216544_1633</name>
</gene>
<accession>A0A1G9XUY3</accession>
<dbReference type="AlphaFoldDB" id="A0A1G9XUY3"/>
<dbReference type="InterPro" id="IPR013317">
    <property type="entry name" value="DnaA_dom"/>
</dbReference>
<feature type="domain" description="AAA+ ATPase" evidence="2">
    <location>
        <begin position="182"/>
        <end position="312"/>
    </location>
</feature>
<dbReference type="CDD" id="cd00009">
    <property type="entry name" value="AAA"/>
    <property type="match status" value="1"/>
</dbReference>
<organism evidence="3 4">
    <name type="scientific">Lachnospira pectinoschiza</name>
    <dbReference type="NCBI Taxonomy" id="28052"/>
    <lineage>
        <taxon>Bacteria</taxon>
        <taxon>Bacillati</taxon>
        <taxon>Bacillota</taxon>
        <taxon>Clostridia</taxon>
        <taxon>Lachnospirales</taxon>
        <taxon>Lachnospiraceae</taxon>
        <taxon>Lachnospira</taxon>
    </lineage>
</organism>
<comment type="similarity">
    <text evidence="1">Belongs to the DnaA family.</text>
</comment>
<dbReference type="GO" id="GO:0005524">
    <property type="term" value="F:ATP binding"/>
    <property type="evidence" value="ECO:0007669"/>
    <property type="project" value="InterPro"/>
</dbReference>
<name>A0A1G9XUY3_9FIRM</name>
<dbReference type="SUPFAM" id="SSF52540">
    <property type="entry name" value="P-loop containing nucleoside triphosphate hydrolases"/>
    <property type="match status" value="1"/>
</dbReference>
<evidence type="ECO:0000259" key="2">
    <source>
        <dbReference type="SMART" id="SM00382"/>
    </source>
</evidence>
<keyword evidence="4" id="KW-1185">Reference proteome</keyword>
<dbReference type="NCBIfam" id="NF005304">
    <property type="entry name" value="PRK06835.1"/>
    <property type="match status" value="1"/>
</dbReference>
<dbReference type="InterPro" id="IPR003593">
    <property type="entry name" value="AAA+_ATPase"/>
</dbReference>
<dbReference type="PANTHER" id="PTHR30050:SF4">
    <property type="entry name" value="ATP-BINDING PROTEIN RV3427C IN INSERTION SEQUENCE-RELATED"/>
    <property type="match status" value="1"/>
</dbReference>
<dbReference type="RefSeq" id="WP_074521715.1">
    <property type="nucleotide sequence ID" value="NZ_FNHZ01000004.1"/>
</dbReference>
<dbReference type="SMART" id="SM00382">
    <property type="entry name" value="AAA"/>
    <property type="match status" value="1"/>
</dbReference>
<dbReference type="PRINTS" id="PR00051">
    <property type="entry name" value="DNAA"/>
</dbReference>
<dbReference type="EMBL" id="FNHZ01000004">
    <property type="protein sequence ID" value="SDM99985.1"/>
    <property type="molecule type" value="Genomic_DNA"/>
</dbReference>